<keyword evidence="2" id="KW-1185">Reference proteome</keyword>
<accession>A0A975B3P9</accession>
<dbReference type="PANTHER" id="PTHR13061:SF29">
    <property type="entry name" value="GAMMA CARBONIC ANHYDRASE-LIKE 1, MITOCHONDRIAL-RELATED"/>
    <property type="match status" value="1"/>
</dbReference>
<dbReference type="Pfam" id="PF00132">
    <property type="entry name" value="Hexapep"/>
    <property type="match status" value="2"/>
</dbReference>
<evidence type="ECO:0000313" key="2">
    <source>
        <dbReference type="Proteomes" id="UP000663720"/>
    </source>
</evidence>
<dbReference type="Proteomes" id="UP000663720">
    <property type="component" value="Chromosome"/>
</dbReference>
<name>A0A975B3P9_9BACT</name>
<reference evidence="1" key="1">
    <citation type="journal article" date="2021" name="Microb. Physiol.">
        <title>Proteogenomic Insights into the Physiology of Marine, Sulfate-Reducing, Filamentous Desulfonema limicola and Desulfonema magnum.</title>
        <authorList>
            <person name="Schnaars V."/>
            <person name="Wohlbrand L."/>
            <person name="Scheve S."/>
            <person name="Hinrichs C."/>
            <person name="Reinhardt R."/>
            <person name="Rabus R."/>
        </authorList>
    </citation>
    <scope>NUCLEOTIDE SEQUENCE</scope>
    <source>
        <strain evidence="1">5ac10</strain>
    </source>
</reference>
<dbReference type="Gene3D" id="2.160.10.10">
    <property type="entry name" value="Hexapeptide repeat proteins"/>
    <property type="match status" value="1"/>
</dbReference>
<dbReference type="InterPro" id="IPR050484">
    <property type="entry name" value="Transf_Hexapept/Carb_Anhydrase"/>
</dbReference>
<dbReference type="CDD" id="cd04645">
    <property type="entry name" value="LbH_gamma_CA_like"/>
    <property type="match status" value="1"/>
</dbReference>
<dbReference type="KEGG" id="dli:dnl_04340"/>
<dbReference type="PANTHER" id="PTHR13061">
    <property type="entry name" value="DYNACTIN SUBUNIT P25"/>
    <property type="match status" value="1"/>
</dbReference>
<dbReference type="RefSeq" id="WP_207690105.1">
    <property type="nucleotide sequence ID" value="NZ_CP061799.1"/>
</dbReference>
<proteinExistence type="predicted"/>
<organism evidence="1 2">
    <name type="scientific">Desulfonema limicola</name>
    <dbReference type="NCBI Taxonomy" id="45656"/>
    <lineage>
        <taxon>Bacteria</taxon>
        <taxon>Pseudomonadati</taxon>
        <taxon>Thermodesulfobacteriota</taxon>
        <taxon>Desulfobacteria</taxon>
        <taxon>Desulfobacterales</taxon>
        <taxon>Desulfococcaceae</taxon>
        <taxon>Desulfonema</taxon>
    </lineage>
</organism>
<dbReference type="AlphaFoldDB" id="A0A975B3P9"/>
<gene>
    <name evidence="1" type="ORF">dnl_04340</name>
</gene>
<dbReference type="InterPro" id="IPR011004">
    <property type="entry name" value="Trimer_LpxA-like_sf"/>
</dbReference>
<protein>
    <submittedName>
        <fullName evidence="1">Carbonic anhydrase family protein</fullName>
    </submittedName>
</protein>
<evidence type="ECO:0000313" key="1">
    <source>
        <dbReference type="EMBL" id="QTA78217.1"/>
    </source>
</evidence>
<dbReference type="EMBL" id="CP061799">
    <property type="protein sequence ID" value="QTA78217.1"/>
    <property type="molecule type" value="Genomic_DNA"/>
</dbReference>
<dbReference type="SUPFAM" id="SSF51161">
    <property type="entry name" value="Trimeric LpxA-like enzymes"/>
    <property type="match status" value="1"/>
</dbReference>
<sequence length="174" mass="18979">MYLYEYKGKKPRIGNNVFIAPNATIIGDVIIDDNSSVWYNTVIRADSASITIGKKTNIQDNCTIHVDDGKPTLIGDNVTVGHNAVVHGCTIEDNCLVGMNSTILTGAYIKKGSIIASNALVKENQKVGPRHLVAGIPAALKKEMDESIIEVIQIPADIYIEKALEFKDLKKIEQ</sequence>
<dbReference type="InterPro" id="IPR001451">
    <property type="entry name" value="Hexapep"/>
</dbReference>
<dbReference type="InterPro" id="IPR047324">
    <property type="entry name" value="LbH_gamma_CA-like"/>
</dbReference>